<dbReference type="InterPro" id="IPR014752">
    <property type="entry name" value="Arrestin-like_C"/>
</dbReference>
<evidence type="ECO:0000259" key="2">
    <source>
        <dbReference type="SMART" id="SM01017"/>
    </source>
</evidence>
<dbReference type="InterPro" id="IPR011021">
    <property type="entry name" value="Arrestin-like_N"/>
</dbReference>
<feature type="domain" description="Arrestin C-terminal-like" evidence="2">
    <location>
        <begin position="136"/>
        <end position="333"/>
    </location>
</feature>
<organism evidence="3 4">
    <name type="scientific">Coemansia asiatica</name>
    <dbReference type="NCBI Taxonomy" id="1052880"/>
    <lineage>
        <taxon>Eukaryota</taxon>
        <taxon>Fungi</taxon>
        <taxon>Fungi incertae sedis</taxon>
        <taxon>Zoopagomycota</taxon>
        <taxon>Kickxellomycotina</taxon>
        <taxon>Kickxellomycetes</taxon>
        <taxon>Kickxellales</taxon>
        <taxon>Kickxellaceae</taxon>
        <taxon>Coemansia</taxon>
    </lineage>
</organism>
<proteinExistence type="predicted"/>
<dbReference type="GO" id="GO:0031625">
    <property type="term" value="F:ubiquitin protein ligase binding"/>
    <property type="evidence" value="ECO:0007669"/>
    <property type="project" value="TreeGrafter"/>
</dbReference>
<evidence type="ECO:0000256" key="1">
    <source>
        <dbReference type="SAM" id="MobiDB-lite"/>
    </source>
</evidence>
<accession>A0A9W8CIB4</accession>
<keyword evidence="4" id="KW-1185">Reference proteome</keyword>
<dbReference type="Gene3D" id="2.60.40.640">
    <property type="match status" value="1"/>
</dbReference>
<gene>
    <name evidence="3" type="ORF">LPJ64_003971</name>
</gene>
<dbReference type="GO" id="GO:0005829">
    <property type="term" value="C:cytosol"/>
    <property type="evidence" value="ECO:0007669"/>
    <property type="project" value="TreeGrafter"/>
</dbReference>
<dbReference type="GO" id="GO:0070086">
    <property type="term" value="P:ubiquitin-dependent endocytosis"/>
    <property type="evidence" value="ECO:0007669"/>
    <property type="project" value="TreeGrafter"/>
</dbReference>
<dbReference type="Pfam" id="PF00339">
    <property type="entry name" value="Arrestin_N"/>
    <property type="match status" value="1"/>
</dbReference>
<feature type="compositionally biased region" description="Low complexity" evidence="1">
    <location>
        <begin position="391"/>
        <end position="403"/>
    </location>
</feature>
<reference evidence="3" key="1">
    <citation type="submission" date="2022-07" db="EMBL/GenBank/DDBJ databases">
        <title>Phylogenomic reconstructions and comparative analyses of Kickxellomycotina fungi.</title>
        <authorList>
            <person name="Reynolds N.K."/>
            <person name="Stajich J.E."/>
            <person name="Barry K."/>
            <person name="Grigoriev I.V."/>
            <person name="Crous P."/>
            <person name="Smith M.E."/>
        </authorList>
    </citation>
    <scope>NUCLEOTIDE SEQUENCE</scope>
    <source>
        <strain evidence="3">NBRC 105413</strain>
    </source>
</reference>
<dbReference type="GO" id="GO:0005886">
    <property type="term" value="C:plasma membrane"/>
    <property type="evidence" value="ECO:0007669"/>
    <property type="project" value="TreeGrafter"/>
</dbReference>
<dbReference type="Proteomes" id="UP001145021">
    <property type="component" value="Unassembled WGS sequence"/>
</dbReference>
<sequence length="497" mass="53949">MQTLMQAPLHPRLICRCAANLSPFPPVDNDGTVSSVFHRESTPIAHKWTFFTTADGGKPETWDAGRHVFPFSLVFPGYLPESITLPYANVAYQLKATLRRSGIMPNISASWPVTVKRDLAVDGSFGTGAVDVENRWRDKLDFHISTDADTFTPGDKMHAKITFQPLAKHMRLTKVGVVLKEYVRCHRPMGDAEKTVSRMVSSAEIVPRSRGTMLEDALLHEHPESAPATASTAPAYTPFVAPEPETPEPAPLLPNHASKTKPQSAPVAGIELTHAIEETLSLSVPNDPRRLQYDHLSSYIEVTHKLKFAIHFRDPAGLSHTLWISVPVSVVPIIIDTTHGPRAELPTYAKSSLDQRVAVPTLDPLPPTYDSVIANSVAYAANAQLDSNSSVSTSSSCSASVHSNDTTASESLAPPVLASSDRRPSHSHTRLVVDNSRPLIDRSTLSNFLRRPVLFPASAEATPVSTPHASPISSPSLKDSDESFPLSACASTDHQTI</sequence>
<dbReference type="PANTHER" id="PTHR11188">
    <property type="entry name" value="ARRESTIN DOMAIN CONTAINING PROTEIN"/>
    <property type="match status" value="1"/>
</dbReference>
<dbReference type="InterPro" id="IPR011022">
    <property type="entry name" value="Arrestin_C-like"/>
</dbReference>
<protein>
    <recommendedName>
        <fullName evidence="2">Arrestin C-terminal-like domain-containing protein</fullName>
    </recommendedName>
</protein>
<name>A0A9W8CIB4_9FUNG</name>
<comment type="caution">
    <text evidence="3">The sequence shown here is derived from an EMBL/GenBank/DDBJ whole genome shotgun (WGS) entry which is preliminary data.</text>
</comment>
<dbReference type="EMBL" id="JANBOH010000173">
    <property type="protein sequence ID" value="KAJ1644355.1"/>
    <property type="molecule type" value="Genomic_DNA"/>
</dbReference>
<evidence type="ECO:0000313" key="3">
    <source>
        <dbReference type="EMBL" id="KAJ1644355.1"/>
    </source>
</evidence>
<feature type="region of interest" description="Disordered" evidence="1">
    <location>
        <begin position="460"/>
        <end position="497"/>
    </location>
</feature>
<feature type="region of interest" description="Disordered" evidence="1">
    <location>
        <begin position="391"/>
        <end position="430"/>
    </location>
</feature>
<feature type="compositionally biased region" description="Polar residues" evidence="1">
    <location>
        <begin position="463"/>
        <end position="477"/>
    </location>
</feature>
<dbReference type="PANTHER" id="PTHR11188:SF17">
    <property type="entry name" value="FI21816P1"/>
    <property type="match status" value="1"/>
</dbReference>
<evidence type="ECO:0000313" key="4">
    <source>
        <dbReference type="Proteomes" id="UP001145021"/>
    </source>
</evidence>
<dbReference type="AlphaFoldDB" id="A0A9W8CIB4"/>
<dbReference type="SMART" id="SM01017">
    <property type="entry name" value="Arrestin_C"/>
    <property type="match status" value="1"/>
</dbReference>
<dbReference type="GO" id="GO:0030674">
    <property type="term" value="F:protein-macromolecule adaptor activity"/>
    <property type="evidence" value="ECO:0007669"/>
    <property type="project" value="TreeGrafter"/>
</dbReference>
<dbReference type="InterPro" id="IPR050357">
    <property type="entry name" value="Arrestin_domain-protein"/>
</dbReference>